<dbReference type="Proteomes" id="UP000182063">
    <property type="component" value="Chromosome"/>
</dbReference>
<dbReference type="KEGG" id="sphj:BSL82_15735"/>
<evidence type="ECO:0000313" key="1">
    <source>
        <dbReference type="EMBL" id="API60556.1"/>
    </source>
</evidence>
<dbReference type="STRING" id="1921510.BSL82_15735"/>
<keyword evidence="2" id="KW-1185">Reference proteome</keyword>
<dbReference type="EMBL" id="CP018221">
    <property type="protein sequence ID" value="API60556.1"/>
    <property type="molecule type" value="Genomic_DNA"/>
</dbReference>
<proteinExistence type="predicted"/>
<evidence type="ECO:0000313" key="2">
    <source>
        <dbReference type="Proteomes" id="UP000182063"/>
    </source>
</evidence>
<dbReference type="AlphaFoldDB" id="A0A1L3ZY46"/>
<sequence>MFKIERGLPIPPKGTSRVKTMKGGKWTYPFRMMQVGDSFLLPCAIEDRTDRTMACHGAANAFKRYHGNGFKITTRVDPKGIRVWRIA</sequence>
<protein>
    <submittedName>
        <fullName evidence="1">Uncharacterized protein</fullName>
    </submittedName>
</protein>
<reference evidence="2" key="1">
    <citation type="submission" date="2016-11" db="EMBL/GenBank/DDBJ databases">
        <title>Complete Genome Sequence of alachlor-degrading Sphingomonas sp. strain JJ-A5.</title>
        <authorList>
            <person name="Lee H."/>
            <person name="Ka J.-O."/>
        </authorList>
    </citation>
    <scope>NUCLEOTIDE SEQUENCE [LARGE SCALE GENOMIC DNA]</scope>
    <source>
        <strain evidence="2">JJ-A5</strain>
    </source>
</reference>
<name>A0A1L3ZY46_9SPHN</name>
<gene>
    <name evidence="1" type="ORF">BSL82_15735</name>
</gene>
<organism evidence="1 2">
    <name type="scientific">Tardibacter chloracetimidivorans</name>
    <dbReference type="NCBI Taxonomy" id="1921510"/>
    <lineage>
        <taxon>Bacteria</taxon>
        <taxon>Pseudomonadati</taxon>
        <taxon>Pseudomonadota</taxon>
        <taxon>Alphaproteobacteria</taxon>
        <taxon>Sphingomonadales</taxon>
        <taxon>Sphingomonadaceae</taxon>
        <taxon>Tardibacter</taxon>
    </lineage>
</organism>
<accession>A0A1L3ZY46</accession>